<feature type="region of interest" description="Disordered" evidence="3">
    <location>
        <begin position="834"/>
        <end position="891"/>
    </location>
</feature>
<dbReference type="Proteomes" id="UP001217089">
    <property type="component" value="Unassembled WGS sequence"/>
</dbReference>
<feature type="compositionally biased region" description="Polar residues" evidence="3">
    <location>
        <begin position="417"/>
        <end position="442"/>
    </location>
</feature>
<dbReference type="InterPro" id="IPR043153">
    <property type="entry name" value="DENN_C"/>
</dbReference>
<dbReference type="InterPro" id="IPR037516">
    <property type="entry name" value="Tripartite_DENN"/>
</dbReference>
<organism evidence="5 6">
    <name type="scientific">Tegillarca granosa</name>
    <name type="common">Malaysian cockle</name>
    <name type="synonym">Anadara granosa</name>
    <dbReference type="NCBI Taxonomy" id="220873"/>
    <lineage>
        <taxon>Eukaryota</taxon>
        <taxon>Metazoa</taxon>
        <taxon>Spiralia</taxon>
        <taxon>Lophotrochozoa</taxon>
        <taxon>Mollusca</taxon>
        <taxon>Bivalvia</taxon>
        <taxon>Autobranchia</taxon>
        <taxon>Pteriomorphia</taxon>
        <taxon>Arcoida</taxon>
        <taxon>Arcoidea</taxon>
        <taxon>Arcidae</taxon>
        <taxon>Tegillarca</taxon>
    </lineage>
</organism>
<dbReference type="PANTHER" id="PTHR13196">
    <property type="entry name" value="DENN DOMAIN-CONTAINING"/>
    <property type="match status" value="1"/>
</dbReference>
<keyword evidence="6" id="KW-1185">Reference proteome</keyword>
<dbReference type="Pfam" id="PF03455">
    <property type="entry name" value="dDENN"/>
    <property type="match status" value="1"/>
</dbReference>
<feature type="domain" description="UDENN" evidence="4">
    <location>
        <begin position="1"/>
        <end position="323"/>
    </location>
</feature>
<evidence type="ECO:0000256" key="3">
    <source>
        <dbReference type="SAM" id="MobiDB-lite"/>
    </source>
</evidence>
<feature type="compositionally biased region" description="Polar residues" evidence="3">
    <location>
        <begin position="458"/>
        <end position="470"/>
    </location>
</feature>
<feature type="region of interest" description="Disordered" evidence="3">
    <location>
        <begin position="733"/>
        <end position="781"/>
    </location>
</feature>
<name>A0ABQ9E8S6_TEGGR</name>
<dbReference type="PROSITE" id="PS50211">
    <property type="entry name" value="DENN"/>
    <property type="match status" value="1"/>
</dbReference>
<evidence type="ECO:0000256" key="1">
    <source>
        <dbReference type="ARBA" id="ARBA00004132"/>
    </source>
</evidence>
<dbReference type="InterPro" id="IPR005112">
    <property type="entry name" value="dDENN_dom"/>
</dbReference>
<evidence type="ECO:0000259" key="4">
    <source>
        <dbReference type="PROSITE" id="PS50211"/>
    </source>
</evidence>
<dbReference type="InterPro" id="IPR040032">
    <property type="entry name" value="DENND1A/B/C"/>
</dbReference>
<feature type="compositionally biased region" description="Polar residues" evidence="3">
    <location>
        <begin position="733"/>
        <end position="751"/>
    </location>
</feature>
<dbReference type="SMART" id="SM00799">
    <property type="entry name" value="DENN"/>
    <property type="match status" value="1"/>
</dbReference>
<feature type="region of interest" description="Disordered" evidence="3">
    <location>
        <begin position="406"/>
        <end position="505"/>
    </location>
</feature>
<dbReference type="EMBL" id="JARBDR010000919">
    <property type="protein sequence ID" value="KAJ8299905.1"/>
    <property type="molecule type" value="Genomic_DNA"/>
</dbReference>
<accession>A0ABQ9E8S6</accession>
<reference evidence="5 6" key="1">
    <citation type="submission" date="2022-12" db="EMBL/GenBank/DDBJ databases">
        <title>Chromosome-level genome of Tegillarca granosa.</title>
        <authorList>
            <person name="Kim J."/>
        </authorList>
    </citation>
    <scope>NUCLEOTIDE SEQUENCE [LARGE SCALE GENOMIC DNA]</scope>
    <source>
        <strain evidence="5">Teg-2019</strain>
        <tissue evidence="5">Adductor muscle</tissue>
    </source>
</reference>
<dbReference type="Gene3D" id="3.40.50.11500">
    <property type="match status" value="1"/>
</dbReference>
<evidence type="ECO:0000313" key="5">
    <source>
        <dbReference type="EMBL" id="KAJ8299905.1"/>
    </source>
</evidence>
<feature type="compositionally biased region" description="Pro residues" evidence="3">
    <location>
        <begin position="483"/>
        <end position="493"/>
    </location>
</feature>
<comment type="caution">
    <text evidence="5">The sequence shown here is derived from an EMBL/GenBank/DDBJ whole genome shotgun (WGS) entry which is preliminary data.</text>
</comment>
<dbReference type="SMART" id="SM00801">
    <property type="entry name" value="dDENN"/>
    <property type="match status" value="1"/>
</dbReference>
<feature type="region of interest" description="Disordered" evidence="3">
    <location>
        <begin position="631"/>
        <end position="700"/>
    </location>
</feature>
<dbReference type="Pfam" id="PF02141">
    <property type="entry name" value="DENN"/>
    <property type="match status" value="1"/>
</dbReference>
<feature type="compositionally biased region" description="Basic and acidic residues" evidence="3">
    <location>
        <begin position="636"/>
        <end position="645"/>
    </location>
</feature>
<dbReference type="PANTHER" id="PTHR13196:SF14">
    <property type="entry name" value="UDENN DOMAIN-CONTAINING PROTEIN"/>
    <property type="match status" value="1"/>
</dbReference>
<feature type="compositionally biased region" description="Polar residues" evidence="3">
    <location>
        <begin position="834"/>
        <end position="866"/>
    </location>
</feature>
<sequence>MFYREKPEKLFEVFIEVAKPSGDDGEIVLVQKYPPAFTDENVLKDAPKFAFPCDTERYTYLPWFEVFYSILNTVAEAINRSDDNNVTELLRAAYSQQVPAAGIPVTIVAGQEMLSFTAPDINKLPKIPENRNLTEYYNAIDTSNMMQIFASLLNERRIIVTSKKLSRLTACVHASVGLVYPMHWQHLYIPILPSYLIDYVTVVIILKKNIWYYFSAPMPFVIGIHSTLMEGSYLKKHLKGEKLRTNMMTSADAIPKSFLMALVKLIGGYRDALKFQPGEEITFDPEAFVQSRPQSMQSFLENMLHLQLFQQFINGRLDMLNSGIGFSDVFEVEATLHEDKLNTQSRYKEWLGNMKKQGKKFHRGGKDVWSDFKDKAAPVMSNAMQSVKSHGKKAYSGFKTRIGELRKEDDSYRSKSVKQSPSTKFTGISPNRPSTIITGQELKTSREDVRKPQKSKNTKIFSRPQNSNRVTLDAPQLQRLRPPRPIPKSPSSPKPGSLTTESHERISRYKLIEEKSLDDTDVTYNRVSINLLNDPDIQFAINKSASAEDITHTQGQDAFLIESDESSDDSYDNSQTHFNSTSLLDCGVKEEQQSKIKQQQQPVQQQQIQQTIQENIIHSKVDHLKHIPFIDLGDSEGDRQSRKTDSNIAIARPVAPPRKHRPPQAISDRLISGTPKPPKPVPRRSLSKEHSTNLSSQKPLICLDSTEHEETFDPFAASGSQTVGQLDFLSQLQTSPQNTSHDTVDQSTAINRTPAFKKGPLETPKRNSVKPDISPLSDNSFIGSDNVKDVFDFDPLTSSLPSDSHGKTMDVKDNKSQELLQSWDLQHFSSPNISSSNTTWKDTSHFSGINQTSSGRLSHQFTTRNPADNFPVLSPQNKTPPMVPPRPTPQSVEEHKRASFGIPFLNTGTPAGSGVGKFSSSSSNIGILQPQNLDIGEKQDPFADLV</sequence>
<keyword evidence="2" id="KW-0968">Cytoplasmic vesicle</keyword>
<dbReference type="InterPro" id="IPR001194">
    <property type="entry name" value="cDENN_dom"/>
</dbReference>
<gene>
    <name evidence="5" type="ORF">KUTeg_021424</name>
</gene>
<evidence type="ECO:0000256" key="2">
    <source>
        <dbReference type="ARBA" id="ARBA00023329"/>
    </source>
</evidence>
<protein>
    <recommendedName>
        <fullName evidence="4">UDENN domain-containing protein</fullName>
    </recommendedName>
</protein>
<evidence type="ECO:0000313" key="6">
    <source>
        <dbReference type="Proteomes" id="UP001217089"/>
    </source>
</evidence>
<proteinExistence type="predicted"/>
<dbReference type="Gene3D" id="6.10.140.1000">
    <property type="match status" value="1"/>
</dbReference>
<comment type="subcellular location">
    <subcellularLocation>
        <location evidence="1">Cytoplasmic vesicle</location>
        <location evidence="1">Clathrin-coated vesicle</location>
    </subcellularLocation>
</comment>
<dbReference type="Gene3D" id="3.30.450.200">
    <property type="match status" value="2"/>
</dbReference>